<dbReference type="Gene3D" id="3.40.50.300">
    <property type="entry name" value="P-loop containing nucleotide triphosphate hydrolases"/>
    <property type="match status" value="1"/>
</dbReference>
<evidence type="ECO:0000259" key="4">
    <source>
        <dbReference type="PROSITE" id="PS50893"/>
    </source>
</evidence>
<dbReference type="SMART" id="SM00382">
    <property type="entry name" value="AAA"/>
    <property type="match status" value="1"/>
</dbReference>
<dbReference type="PANTHER" id="PTHR42788">
    <property type="entry name" value="TAURINE IMPORT ATP-BINDING PROTEIN-RELATED"/>
    <property type="match status" value="1"/>
</dbReference>
<dbReference type="EMBL" id="CP108195">
    <property type="protein sequence ID" value="WTS17008.1"/>
    <property type="molecule type" value="Genomic_DNA"/>
</dbReference>
<dbReference type="PROSITE" id="PS00211">
    <property type="entry name" value="ABC_TRANSPORTER_1"/>
    <property type="match status" value="1"/>
</dbReference>
<gene>
    <name evidence="5" type="ORF">OHU69_41790</name>
</gene>
<evidence type="ECO:0000256" key="2">
    <source>
        <dbReference type="ARBA" id="ARBA00022741"/>
    </source>
</evidence>
<dbReference type="GO" id="GO:0005524">
    <property type="term" value="F:ATP binding"/>
    <property type="evidence" value="ECO:0007669"/>
    <property type="project" value="UniProtKB-KW"/>
</dbReference>
<evidence type="ECO:0000313" key="5">
    <source>
        <dbReference type="EMBL" id="WTS17008.1"/>
    </source>
</evidence>
<proteinExistence type="predicted"/>
<name>A0AAU1UGG7_9ACTN</name>
<dbReference type="PANTHER" id="PTHR42788:SF13">
    <property type="entry name" value="ALIPHATIC SULFONATES IMPORT ATP-BINDING PROTEIN SSUB"/>
    <property type="match status" value="1"/>
</dbReference>
<protein>
    <submittedName>
        <fullName evidence="5">ABC transporter ATP-binding protein</fullName>
    </submittedName>
</protein>
<dbReference type="InterPro" id="IPR003439">
    <property type="entry name" value="ABC_transporter-like_ATP-bd"/>
</dbReference>
<dbReference type="CDD" id="cd03293">
    <property type="entry name" value="ABC_NrtD_SsuB_transporters"/>
    <property type="match status" value="1"/>
</dbReference>
<evidence type="ECO:0000256" key="3">
    <source>
        <dbReference type="ARBA" id="ARBA00022840"/>
    </source>
</evidence>
<organism evidence="5">
    <name type="scientific">Streptomyces sp. NBC_00119</name>
    <dbReference type="NCBI Taxonomy" id="2975659"/>
    <lineage>
        <taxon>Bacteria</taxon>
        <taxon>Bacillati</taxon>
        <taxon>Actinomycetota</taxon>
        <taxon>Actinomycetes</taxon>
        <taxon>Kitasatosporales</taxon>
        <taxon>Streptomycetaceae</taxon>
        <taxon>Streptomyces</taxon>
    </lineage>
</organism>
<reference evidence="5" key="1">
    <citation type="submission" date="2022-10" db="EMBL/GenBank/DDBJ databases">
        <title>The complete genomes of actinobacterial strains from the NBC collection.</title>
        <authorList>
            <person name="Joergensen T.S."/>
            <person name="Alvarez Arevalo M."/>
            <person name="Sterndorff E.B."/>
            <person name="Faurdal D."/>
            <person name="Vuksanovic O."/>
            <person name="Mourched A.-S."/>
            <person name="Charusanti P."/>
            <person name="Shaw S."/>
            <person name="Blin K."/>
            <person name="Weber T."/>
        </authorList>
    </citation>
    <scope>NUCLEOTIDE SEQUENCE</scope>
    <source>
        <strain evidence="5">NBC_00119</strain>
    </source>
</reference>
<dbReference type="InterPro" id="IPR017871">
    <property type="entry name" value="ABC_transporter-like_CS"/>
</dbReference>
<feature type="domain" description="ABC transporter" evidence="4">
    <location>
        <begin position="9"/>
        <end position="230"/>
    </location>
</feature>
<dbReference type="AlphaFoldDB" id="A0AAU1UGG7"/>
<keyword evidence="2" id="KW-0547">Nucleotide-binding</keyword>
<evidence type="ECO:0000256" key="1">
    <source>
        <dbReference type="ARBA" id="ARBA00022448"/>
    </source>
</evidence>
<dbReference type="InterPro" id="IPR003593">
    <property type="entry name" value="AAA+_ATPase"/>
</dbReference>
<dbReference type="SUPFAM" id="SSF52540">
    <property type="entry name" value="P-loop containing nucleoside triphosphate hydrolases"/>
    <property type="match status" value="1"/>
</dbReference>
<dbReference type="GO" id="GO:0016887">
    <property type="term" value="F:ATP hydrolysis activity"/>
    <property type="evidence" value="ECO:0007669"/>
    <property type="project" value="InterPro"/>
</dbReference>
<dbReference type="InterPro" id="IPR050166">
    <property type="entry name" value="ABC_transporter_ATP-bind"/>
</dbReference>
<dbReference type="InterPro" id="IPR027417">
    <property type="entry name" value="P-loop_NTPase"/>
</dbReference>
<dbReference type="PROSITE" id="PS50893">
    <property type="entry name" value="ABC_TRANSPORTER_2"/>
    <property type="match status" value="1"/>
</dbReference>
<dbReference type="Pfam" id="PF00005">
    <property type="entry name" value="ABC_tran"/>
    <property type="match status" value="1"/>
</dbReference>
<sequence>MATAVRTALSFVAVDKHFDSGTTALSGVELHVGAGEFVGVVGPSGCGKSTLLRLASGLDAPSSGEISVPGGDVGYVFQDATLLPWRSVLSNVALPAELAGRPKAERHERAMDAIRLVGLDGFEKQLPGQLSGGMRMRVSLARALMMRPALFLFDEPFGALDEMTRLRMQEELQRIFAETGFAGLFITHSVTEAVFLANRVVVMSARPGRITAEFEVPFAHPRPASLRYEPEFAAIAGAVSAALRGDAT</sequence>
<accession>A0AAU1UGG7</accession>
<keyword evidence="3 5" id="KW-0067">ATP-binding</keyword>
<keyword evidence="1" id="KW-0813">Transport</keyword>